<sequence>MYSAIAGTLSEPCPCCNMTNPAPRTWTHRARITRQTRRGISAWPGPLRPGKIFRRSPKAPRRCFWILKRKKRSQEDREWRSWMEQLELIGPEQARAARVKLNRCREGKANLERRVIEDEQWYRMRHWECMRRGAGSTVEPVSGWLFNAIANKHAEAMDNFPRPNVLPREEGDKALAKALGSILPVILQQEDFEEVYDRVMDDKLKTGTGIYGVFWDPDKLDGLGDIAIRRVDVLNLYWDSGITDIQQARDVFYLRLWDNDLLLEQYPQLEGKLGIQDAINRYVFEDRVDTSEKTAVIDWYYKKRQGSKTVLHYCKFVGDTVLFATENEERYRERGWYDHGLYPFVFDPLFRTAGSPCGFGYIDVGKSAQEYVDRGNQAILQNMLANARPRHFIRADGAVNEEEYADLSRDFVHVDGALGDDSIKPIAGKPLSDIYVSVIGGKIDELKEVTGNRDVSTGGTVSGVVAASAIAAMQEAGTKLSRDSNHASYRAFRKVCLMAVELIRQFYELPRCFRILGEKGSREFISFTNAGMGPRNQGVELGVDMGSRIPLFDIEVGAEKQSPYSRLSQNEMAMRFFSAGLFEPARWEQALGALEIMNFDGKGSVERAIRENGQRYAAQERRQV</sequence>
<proteinExistence type="predicted"/>
<evidence type="ECO:0000313" key="1">
    <source>
        <dbReference type="EMBL" id="DAF55457.1"/>
    </source>
</evidence>
<organism evidence="1">
    <name type="scientific">Podoviridae sp. ctgFL11</name>
    <dbReference type="NCBI Taxonomy" id="2827744"/>
    <lineage>
        <taxon>Viruses</taxon>
        <taxon>Duplodnaviria</taxon>
        <taxon>Heunggongvirae</taxon>
        <taxon>Uroviricota</taxon>
        <taxon>Caudoviricetes</taxon>
    </lineage>
</organism>
<protein>
    <submittedName>
        <fullName evidence="1">Portal protein</fullName>
    </submittedName>
</protein>
<dbReference type="InterPro" id="IPR032427">
    <property type="entry name" value="P22_portal"/>
</dbReference>
<dbReference type="Pfam" id="PF16510">
    <property type="entry name" value="P22_portal"/>
    <property type="match status" value="2"/>
</dbReference>
<name>A0A8S5SWR8_9CAUD</name>
<accession>A0A8S5SWR8</accession>
<reference evidence="1" key="1">
    <citation type="journal article" date="2021" name="Proc. Natl. Acad. Sci. U.S.A.">
        <title>A Catalog of Tens of Thousands of Viruses from Human Metagenomes Reveals Hidden Associations with Chronic Diseases.</title>
        <authorList>
            <person name="Tisza M.J."/>
            <person name="Buck C.B."/>
        </authorList>
    </citation>
    <scope>NUCLEOTIDE SEQUENCE</scope>
    <source>
        <strain evidence="1">CtgFL11</strain>
    </source>
</reference>
<dbReference type="EMBL" id="BK032692">
    <property type="protein sequence ID" value="DAF55457.1"/>
    <property type="molecule type" value="Genomic_DNA"/>
</dbReference>